<reference evidence="1 2" key="1">
    <citation type="submission" date="2020-08" db="EMBL/GenBank/DDBJ databases">
        <title>Genomic Encyclopedia of Type Strains, Phase IV (KMG-IV): sequencing the most valuable type-strain genomes for metagenomic binning, comparative biology and taxonomic classification.</title>
        <authorList>
            <person name="Goeker M."/>
        </authorList>
    </citation>
    <scope>NUCLEOTIDE SEQUENCE [LARGE SCALE GENOMIC DNA]</scope>
    <source>
        <strain evidence="1 2">DSM 12027</strain>
    </source>
</reference>
<evidence type="ECO:0000313" key="1">
    <source>
        <dbReference type="EMBL" id="MBB6015458.1"/>
    </source>
</evidence>
<sequence length="119" mass="13091">MTDALTPGTTVYLLERNGEVLGRMPLQSVEMFAIHCGFEPTPAFEPYRALFDEDAALADRMNDDDSSELMAQAEAVLDRILALNLLIRRVGGGVHRGAMISVEGDHASFRPLDLQEESL</sequence>
<dbReference type="EMBL" id="JACHEW010000002">
    <property type="protein sequence ID" value="MBB6015458.1"/>
    <property type="molecule type" value="Genomic_DNA"/>
</dbReference>
<organism evidence="1 2">
    <name type="scientific">Deinococcus radiopugnans ATCC 19172</name>
    <dbReference type="NCBI Taxonomy" id="585398"/>
    <lineage>
        <taxon>Bacteria</taxon>
        <taxon>Thermotogati</taxon>
        <taxon>Deinococcota</taxon>
        <taxon>Deinococci</taxon>
        <taxon>Deinococcales</taxon>
        <taxon>Deinococcaceae</taxon>
        <taxon>Deinococcus</taxon>
    </lineage>
</organism>
<accession>A0ABR6NNJ7</accession>
<keyword evidence="2" id="KW-1185">Reference proteome</keyword>
<gene>
    <name evidence="1" type="ORF">HNQ04_000687</name>
</gene>
<proteinExistence type="predicted"/>
<name>A0ABR6NNJ7_9DEIO</name>
<dbReference type="Proteomes" id="UP000629870">
    <property type="component" value="Unassembled WGS sequence"/>
</dbReference>
<protein>
    <submittedName>
        <fullName evidence="1">Uncharacterized protein</fullName>
    </submittedName>
</protein>
<comment type="caution">
    <text evidence="1">The sequence shown here is derived from an EMBL/GenBank/DDBJ whole genome shotgun (WGS) entry which is preliminary data.</text>
</comment>
<dbReference type="RefSeq" id="WP_249038895.1">
    <property type="nucleotide sequence ID" value="NZ_JACHEW010000002.1"/>
</dbReference>
<evidence type="ECO:0000313" key="2">
    <source>
        <dbReference type="Proteomes" id="UP000629870"/>
    </source>
</evidence>